<keyword evidence="2" id="KW-1185">Reference proteome</keyword>
<sequence>MESSRTEISVSIGEVPAQPGVQAYIHVVTGDNLAAKARETIQAEIGTAPADFNFYTAVNCSSAEGAEELKNLFTKVWTGITSGSATDEVSQMIKGLVDPEGEGPKLNHEFSVHGTKLIVRGFPSEEKLAEAQGIQEMIHSMAGHIFGHDQTVHLEFDIGHEIGAILASQNKIIDALNSLRLSFAFHGAGSLFTDLQSVAEATGAGRGILHILGLLSLYQSAILNLKFRTSAELPDAVKERALQIAGQANLAELKNQVPPPVFSFLGKLAEHTTGDLHVFIAAGRLAGEFKLHSPGLLRALTA</sequence>
<organism evidence="1 2">
    <name type="scientific">Blepharisma stoltei</name>
    <dbReference type="NCBI Taxonomy" id="1481888"/>
    <lineage>
        <taxon>Eukaryota</taxon>
        <taxon>Sar</taxon>
        <taxon>Alveolata</taxon>
        <taxon>Ciliophora</taxon>
        <taxon>Postciliodesmatophora</taxon>
        <taxon>Heterotrichea</taxon>
        <taxon>Heterotrichida</taxon>
        <taxon>Blepharismidae</taxon>
        <taxon>Blepharisma</taxon>
    </lineage>
</organism>
<dbReference type="Proteomes" id="UP001162131">
    <property type="component" value="Unassembled WGS sequence"/>
</dbReference>
<protein>
    <submittedName>
        <fullName evidence="1">Uncharacterized protein</fullName>
    </submittedName>
</protein>
<dbReference type="AlphaFoldDB" id="A0AAU9K5M9"/>
<proteinExistence type="predicted"/>
<accession>A0AAU9K5M9</accession>
<evidence type="ECO:0000313" key="1">
    <source>
        <dbReference type="EMBL" id="CAG9330928.1"/>
    </source>
</evidence>
<dbReference type="EMBL" id="CAJZBQ010000052">
    <property type="protein sequence ID" value="CAG9330928.1"/>
    <property type="molecule type" value="Genomic_DNA"/>
</dbReference>
<name>A0AAU9K5M9_9CILI</name>
<reference evidence="1" key="1">
    <citation type="submission" date="2021-09" db="EMBL/GenBank/DDBJ databases">
        <authorList>
            <consortium name="AG Swart"/>
            <person name="Singh M."/>
            <person name="Singh A."/>
            <person name="Seah K."/>
            <person name="Emmerich C."/>
        </authorList>
    </citation>
    <scope>NUCLEOTIDE SEQUENCE</scope>
    <source>
        <strain evidence="1">ATCC30299</strain>
    </source>
</reference>
<evidence type="ECO:0000313" key="2">
    <source>
        <dbReference type="Proteomes" id="UP001162131"/>
    </source>
</evidence>
<gene>
    <name evidence="1" type="ORF">BSTOLATCC_MIC52337</name>
</gene>
<comment type="caution">
    <text evidence="1">The sequence shown here is derived from an EMBL/GenBank/DDBJ whole genome shotgun (WGS) entry which is preliminary data.</text>
</comment>